<organism evidence="2">
    <name type="scientific">Panicum hallii</name>
    <dbReference type="NCBI Taxonomy" id="206008"/>
    <lineage>
        <taxon>Eukaryota</taxon>
        <taxon>Viridiplantae</taxon>
        <taxon>Streptophyta</taxon>
        <taxon>Embryophyta</taxon>
        <taxon>Tracheophyta</taxon>
        <taxon>Spermatophyta</taxon>
        <taxon>Magnoliopsida</taxon>
        <taxon>Liliopsida</taxon>
        <taxon>Poales</taxon>
        <taxon>Poaceae</taxon>
        <taxon>PACMAD clade</taxon>
        <taxon>Panicoideae</taxon>
        <taxon>Panicodae</taxon>
        <taxon>Paniceae</taxon>
        <taxon>Panicinae</taxon>
        <taxon>Panicum</taxon>
        <taxon>Panicum sect. Panicum</taxon>
    </lineage>
</organism>
<accession>A0A2S3GYY8</accession>
<dbReference type="EMBL" id="CM008047">
    <property type="protein sequence ID" value="PAN12056.1"/>
    <property type="molecule type" value="Genomic_DNA"/>
</dbReference>
<name>A0A2S3GYY8_9POAL</name>
<protein>
    <submittedName>
        <fullName evidence="2">Uncharacterized protein</fullName>
    </submittedName>
</protein>
<sequence>MRAHRLRRRRCRRTRTRLLQEKVIPRHRAWIREVRMAAGSGKAKGRHRAPPSPPSCSLLRNTAQCSPLGRATSPRVLTPISAPAPGSLPPTPQRPPPALR</sequence>
<dbReference type="AlphaFoldDB" id="A0A2S3GYY8"/>
<proteinExistence type="predicted"/>
<dbReference type="Proteomes" id="UP000243499">
    <property type="component" value="Chromosome 2"/>
</dbReference>
<feature type="region of interest" description="Disordered" evidence="1">
    <location>
        <begin position="37"/>
        <end position="100"/>
    </location>
</feature>
<reference evidence="2" key="1">
    <citation type="submission" date="2018-04" db="EMBL/GenBank/DDBJ databases">
        <title>WGS assembly of Panicum hallii.</title>
        <authorList>
            <person name="Lovell J."/>
            <person name="Jenkins J."/>
            <person name="Lowry D."/>
            <person name="Mamidi S."/>
            <person name="Sreedasyam A."/>
            <person name="Weng X."/>
            <person name="Barry K."/>
            <person name="Bonette J."/>
            <person name="Campitelli B."/>
            <person name="Daum C."/>
            <person name="Gordon S."/>
            <person name="Gould B."/>
            <person name="Lipzen A."/>
            <person name="Macqueen A."/>
            <person name="Palacio-Mejia J."/>
            <person name="Plott C."/>
            <person name="Shakirov E."/>
            <person name="Shu S."/>
            <person name="Yoshinaga Y."/>
            <person name="Zane M."/>
            <person name="Rokhsar D."/>
            <person name="Grimwood J."/>
            <person name="Schmutz J."/>
            <person name="Juenger T."/>
        </authorList>
    </citation>
    <scope>NUCLEOTIDE SEQUENCE [LARGE SCALE GENOMIC DNA]</scope>
    <source>
        <strain evidence="2">FIL2</strain>
    </source>
</reference>
<gene>
    <name evidence="2" type="ORF">PAHAL_2G239800</name>
</gene>
<dbReference type="Gramene" id="PAN12056">
    <property type="protein sequence ID" value="PAN12056"/>
    <property type="gene ID" value="PAHAL_2G239800"/>
</dbReference>
<evidence type="ECO:0000313" key="2">
    <source>
        <dbReference type="EMBL" id="PAN12056.1"/>
    </source>
</evidence>
<evidence type="ECO:0000256" key="1">
    <source>
        <dbReference type="SAM" id="MobiDB-lite"/>
    </source>
</evidence>
<feature type="compositionally biased region" description="Pro residues" evidence="1">
    <location>
        <begin position="86"/>
        <end position="100"/>
    </location>
</feature>